<comment type="caution">
    <text evidence="3">The sequence shown here is derived from an EMBL/GenBank/DDBJ whole genome shotgun (WGS) entry which is preliminary data.</text>
</comment>
<dbReference type="InterPro" id="IPR000644">
    <property type="entry name" value="CBS_dom"/>
</dbReference>
<dbReference type="Pfam" id="PF00483">
    <property type="entry name" value="NTP_transferase"/>
    <property type="match status" value="1"/>
</dbReference>
<evidence type="ECO:0000256" key="1">
    <source>
        <dbReference type="PROSITE-ProRule" id="PRU00703"/>
    </source>
</evidence>
<dbReference type="InterPro" id="IPR005835">
    <property type="entry name" value="NTP_transferase_dom"/>
</dbReference>
<dbReference type="EMBL" id="JACRJB010000067">
    <property type="protein sequence ID" value="MBI5132507.1"/>
    <property type="molecule type" value="Genomic_DNA"/>
</dbReference>
<feature type="domain" description="CBS" evidence="2">
    <location>
        <begin position="70"/>
        <end position="127"/>
    </location>
</feature>
<evidence type="ECO:0000313" key="3">
    <source>
        <dbReference type="EMBL" id="MBI5132507.1"/>
    </source>
</evidence>
<dbReference type="Gene3D" id="3.10.580.10">
    <property type="entry name" value="CBS-domain"/>
    <property type="match status" value="1"/>
</dbReference>
<sequence>MTTSSERFSGLVIDDRSSIHDAMKAIDQNMREVVLVRDADACMVGLITDGDIRRGLLRGLTLESPASEVMTRVFVSVTGEVDRAAVLDLMKARSIRHVPVLDAEGRLVAIHFLRDLIGMTLKPNAAVIMAGGKGTRLRPYTNNLPKPMVPVAGRPILERIILHLVGHGVCRIFLAVNFMAETIEQYFGDGAAFGCEISYLREDRPLGTGGPLSLLPPTLQDPLLVLNGDQITNIDVSALLDSHAASGCAATMSVGPYQVTIPYGTVTERGGRLIAVEEKPTMDYLVNRGLYVLDPSIIAMIPRNEDYPITQLFESLLEAGSPVNVCYSEDSWIDVGRPEDLRLARGG</sequence>
<dbReference type="InterPro" id="IPR046342">
    <property type="entry name" value="CBS_dom_sf"/>
</dbReference>
<protein>
    <submittedName>
        <fullName evidence="3">Nucleotidyltransferase family protein</fullName>
    </submittedName>
</protein>
<dbReference type="PANTHER" id="PTHR22572">
    <property type="entry name" value="SUGAR-1-PHOSPHATE GUANYL TRANSFERASE"/>
    <property type="match status" value="1"/>
</dbReference>
<dbReference type="InterPro" id="IPR029044">
    <property type="entry name" value="Nucleotide-diphossugar_trans"/>
</dbReference>
<evidence type="ECO:0000259" key="2">
    <source>
        <dbReference type="PROSITE" id="PS51371"/>
    </source>
</evidence>
<dbReference type="Proteomes" id="UP000782519">
    <property type="component" value="Unassembled WGS sequence"/>
</dbReference>
<gene>
    <name evidence="3" type="ORF">HZA66_23960</name>
</gene>
<dbReference type="Pfam" id="PF00571">
    <property type="entry name" value="CBS"/>
    <property type="match status" value="1"/>
</dbReference>
<dbReference type="AlphaFoldDB" id="A0A933S2D2"/>
<dbReference type="CDD" id="cd06426">
    <property type="entry name" value="NTP_transferase_like_2"/>
    <property type="match status" value="1"/>
</dbReference>
<keyword evidence="1" id="KW-0129">CBS domain</keyword>
<reference evidence="3" key="1">
    <citation type="submission" date="2020-07" db="EMBL/GenBank/DDBJ databases">
        <title>Huge and variable diversity of episymbiotic CPR bacteria and DPANN archaea in groundwater ecosystems.</title>
        <authorList>
            <person name="He C.Y."/>
            <person name="Keren R."/>
            <person name="Whittaker M."/>
            <person name="Farag I.F."/>
            <person name="Doudna J."/>
            <person name="Cate J.H.D."/>
            <person name="Banfield J.F."/>
        </authorList>
    </citation>
    <scope>NUCLEOTIDE SEQUENCE</scope>
    <source>
        <strain evidence="3">NC_groundwater_1818_Pr3_B-0.1um_66_35</strain>
    </source>
</reference>
<evidence type="ECO:0000313" key="4">
    <source>
        <dbReference type="Proteomes" id="UP000782519"/>
    </source>
</evidence>
<name>A0A933S2D2_RHOPL</name>
<dbReference type="Gene3D" id="3.90.550.10">
    <property type="entry name" value="Spore Coat Polysaccharide Biosynthesis Protein SpsA, Chain A"/>
    <property type="match status" value="1"/>
</dbReference>
<dbReference type="SUPFAM" id="SSF53448">
    <property type="entry name" value="Nucleotide-diphospho-sugar transferases"/>
    <property type="match status" value="1"/>
</dbReference>
<dbReference type="PROSITE" id="PS51371">
    <property type="entry name" value="CBS"/>
    <property type="match status" value="1"/>
</dbReference>
<dbReference type="InterPro" id="IPR050486">
    <property type="entry name" value="Mannose-1P_guanyltransferase"/>
</dbReference>
<organism evidence="3 4">
    <name type="scientific">Rhodopseudomonas palustris</name>
    <dbReference type="NCBI Taxonomy" id="1076"/>
    <lineage>
        <taxon>Bacteria</taxon>
        <taxon>Pseudomonadati</taxon>
        <taxon>Pseudomonadota</taxon>
        <taxon>Alphaproteobacteria</taxon>
        <taxon>Hyphomicrobiales</taxon>
        <taxon>Nitrobacteraceae</taxon>
        <taxon>Rhodopseudomonas</taxon>
    </lineage>
</organism>
<proteinExistence type="predicted"/>
<accession>A0A933S2D2</accession>